<dbReference type="EMBL" id="JBHTCM010000018">
    <property type="protein sequence ID" value="MFC7334626.1"/>
    <property type="molecule type" value="Genomic_DNA"/>
</dbReference>
<sequence>MVPDTALAETAQADTAAQADAPVPFTRRRLALSLYRELRAAGSIDRAAVQAALARTAASSPWCPQADLLAALSDAMLRLIACEPDLFWRDPPRPALRLLAGTGA</sequence>
<organism evidence="1 2">
    <name type="scientific">Rhodocista pekingensis</name>
    <dbReference type="NCBI Taxonomy" id="201185"/>
    <lineage>
        <taxon>Bacteria</taxon>
        <taxon>Pseudomonadati</taxon>
        <taxon>Pseudomonadota</taxon>
        <taxon>Alphaproteobacteria</taxon>
        <taxon>Rhodospirillales</taxon>
        <taxon>Azospirillaceae</taxon>
        <taxon>Rhodocista</taxon>
    </lineage>
</organism>
<name>A0ABW2L0D8_9PROT</name>
<protein>
    <submittedName>
        <fullName evidence="1">Uncharacterized protein</fullName>
    </submittedName>
</protein>
<keyword evidence="2" id="KW-1185">Reference proteome</keyword>
<evidence type="ECO:0000313" key="2">
    <source>
        <dbReference type="Proteomes" id="UP001596456"/>
    </source>
</evidence>
<proteinExistence type="predicted"/>
<evidence type="ECO:0000313" key="1">
    <source>
        <dbReference type="EMBL" id="MFC7334626.1"/>
    </source>
</evidence>
<reference evidence="2" key="1">
    <citation type="journal article" date="2019" name="Int. J. Syst. Evol. Microbiol.">
        <title>The Global Catalogue of Microorganisms (GCM) 10K type strain sequencing project: providing services to taxonomists for standard genome sequencing and annotation.</title>
        <authorList>
            <consortium name="The Broad Institute Genomics Platform"/>
            <consortium name="The Broad Institute Genome Sequencing Center for Infectious Disease"/>
            <person name="Wu L."/>
            <person name="Ma J."/>
        </authorList>
    </citation>
    <scope>NUCLEOTIDE SEQUENCE [LARGE SCALE GENOMIC DNA]</scope>
    <source>
        <strain evidence="2">CGMCC 1.16275</strain>
    </source>
</reference>
<dbReference type="Proteomes" id="UP001596456">
    <property type="component" value="Unassembled WGS sequence"/>
</dbReference>
<comment type="caution">
    <text evidence="1">The sequence shown here is derived from an EMBL/GenBank/DDBJ whole genome shotgun (WGS) entry which is preliminary data.</text>
</comment>
<dbReference type="RefSeq" id="WP_377360175.1">
    <property type="nucleotide sequence ID" value="NZ_JBHTCM010000018.1"/>
</dbReference>
<accession>A0ABW2L0D8</accession>
<gene>
    <name evidence="1" type="ORF">ACFQPS_15775</name>
</gene>